<gene>
    <name evidence="1" type="ORF">PGLA2088_LOCUS14234</name>
</gene>
<proteinExistence type="predicted"/>
<sequence length="127" mass="14127">MARFCSPTLRPLADLVDAFSFRTTEDDLDDFSPKLASMLEGQCMDWDSLPAENDMGCVEYKWSLGQERDASSRRSAGYRLKLVDGNRRVARLATQMRFRLAEGGGTAYYLLGVKDFGEAEATVLQGA</sequence>
<dbReference type="EMBL" id="CAJNNW010017280">
    <property type="protein sequence ID" value="CAE8660670.1"/>
    <property type="molecule type" value="Genomic_DNA"/>
</dbReference>
<dbReference type="AlphaFoldDB" id="A0A813J2H0"/>
<feature type="non-terminal residue" evidence="1">
    <location>
        <position position="1"/>
    </location>
</feature>
<protein>
    <submittedName>
        <fullName evidence="1">Uncharacterized protein</fullName>
    </submittedName>
</protein>
<evidence type="ECO:0000313" key="1">
    <source>
        <dbReference type="EMBL" id="CAE8660670.1"/>
    </source>
</evidence>
<reference evidence="1" key="1">
    <citation type="submission" date="2021-02" db="EMBL/GenBank/DDBJ databases">
        <authorList>
            <person name="Dougan E. K."/>
            <person name="Rhodes N."/>
            <person name="Thang M."/>
            <person name="Chan C."/>
        </authorList>
    </citation>
    <scope>NUCLEOTIDE SEQUENCE</scope>
</reference>
<accession>A0A813J2H0</accession>
<evidence type="ECO:0000313" key="2">
    <source>
        <dbReference type="Proteomes" id="UP000626109"/>
    </source>
</evidence>
<dbReference type="Proteomes" id="UP000626109">
    <property type="component" value="Unassembled WGS sequence"/>
</dbReference>
<comment type="caution">
    <text evidence="1">The sequence shown here is derived from an EMBL/GenBank/DDBJ whole genome shotgun (WGS) entry which is preliminary data.</text>
</comment>
<name>A0A813J2H0_POLGL</name>
<organism evidence="1 2">
    <name type="scientific">Polarella glacialis</name>
    <name type="common">Dinoflagellate</name>
    <dbReference type="NCBI Taxonomy" id="89957"/>
    <lineage>
        <taxon>Eukaryota</taxon>
        <taxon>Sar</taxon>
        <taxon>Alveolata</taxon>
        <taxon>Dinophyceae</taxon>
        <taxon>Suessiales</taxon>
        <taxon>Suessiaceae</taxon>
        <taxon>Polarella</taxon>
    </lineage>
</organism>